<protein>
    <submittedName>
        <fullName evidence="4">Prepilin peptidase CpaA</fullName>
        <ecNumber evidence="4">3.4.23.43</ecNumber>
    </submittedName>
</protein>
<dbReference type="AlphaFoldDB" id="A0A7W5GCI4"/>
<comment type="caution">
    <text evidence="4">The sequence shown here is derived from an EMBL/GenBank/DDBJ whole genome shotgun (WGS) entry which is preliminary data.</text>
</comment>
<dbReference type="EC" id="3.4.23.43" evidence="4"/>
<gene>
    <name evidence="4" type="ORF">FHS16_004968</name>
</gene>
<feature type="transmembrane region" description="Helical" evidence="2">
    <location>
        <begin position="152"/>
        <end position="169"/>
    </location>
</feature>
<proteinExistence type="inferred from homology"/>
<dbReference type="PANTHER" id="PTHR30487">
    <property type="entry name" value="TYPE 4 PREPILIN-LIKE PROTEINS LEADER PEPTIDE-PROCESSING ENZYME"/>
    <property type="match status" value="1"/>
</dbReference>
<feature type="transmembrane region" description="Helical" evidence="2">
    <location>
        <begin position="91"/>
        <end position="115"/>
    </location>
</feature>
<keyword evidence="2" id="KW-0812">Transmembrane</keyword>
<evidence type="ECO:0000313" key="5">
    <source>
        <dbReference type="Proteomes" id="UP000518605"/>
    </source>
</evidence>
<evidence type="ECO:0000256" key="2">
    <source>
        <dbReference type="SAM" id="Phobius"/>
    </source>
</evidence>
<keyword evidence="2" id="KW-0472">Membrane</keyword>
<dbReference type="Pfam" id="PF01478">
    <property type="entry name" value="Peptidase_A24"/>
    <property type="match status" value="1"/>
</dbReference>
<name>A0A7W5GCI4_9BACL</name>
<dbReference type="InterPro" id="IPR000045">
    <property type="entry name" value="Prepilin_IV_endopep_pep"/>
</dbReference>
<dbReference type="EMBL" id="JACHXW010000019">
    <property type="protein sequence ID" value="MBB3154886.1"/>
    <property type="molecule type" value="Genomic_DNA"/>
</dbReference>
<dbReference type="GO" id="GO:0006465">
    <property type="term" value="P:signal peptide processing"/>
    <property type="evidence" value="ECO:0007669"/>
    <property type="project" value="TreeGrafter"/>
</dbReference>
<sequence length="170" mass="18080">MDFVPTTAIALLLVWAFITDLKSQIIPNYLTLSFFIGAFIYHIASNGMAGVGTAAVGTLVGFIPLLLLHIAKGIGAGDVKLFGALGAWAGGVLVLQLMFYAILYAGIIGFIVLAVNRAFGKRVEAGVTAILTPASGWRKPEWLRWANSGKKFPFMLAVAPAAVTVWTIIN</sequence>
<comment type="similarity">
    <text evidence="1">Belongs to the peptidase A24 family.</text>
</comment>
<feature type="transmembrane region" description="Helical" evidence="2">
    <location>
        <begin position="26"/>
        <end position="44"/>
    </location>
</feature>
<keyword evidence="2" id="KW-1133">Transmembrane helix</keyword>
<evidence type="ECO:0000259" key="3">
    <source>
        <dbReference type="Pfam" id="PF01478"/>
    </source>
</evidence>
<dbReference type="GO" id="GO:0005886">
    <property type="term" value="C:plasma membrane"/>
    <property type="evidence" value="ECO:0007669"/>
    <property type="project" value="TreeGrafter"/>
</dbReference>
<organism evidence="4 5">
    <name type="scientific">Paenibacillus endophyticus</name>
    <dbReference type="NCBI Taxonomy" id="1294268"/>
    <lineage>
        <taxon>Bacteria</taxon>
        <taxon>Bacillati</taxon>
        <taxon>Bacillota</taxon>
        <taxon>Bacilli</taxon>
        <taxon>Bacillales</taxon>
        <taxon>Paenibacillaceae</taxon>
        <taxon>Paenibacillus</taxon>
    </lineage>
</organism>
<dbReference type="Proteomes" id="UP000518605">
    <property type="component" value="Unassembled WGS sequence"/>
</dbReference>
<feature type="domain" description="Prepilin type IV endopeptidase peptidase" evidence="3">
    <location>
        <begin position="9"/>
        <end position="109"/>
    </location>
</feature>
<accession>A0A7W5GCI4</accession>
<reference evidence="4 5" key="1">
    <citation type="submission" date="2020-08" db="EMBL/GenBank/DDBJ databases">
        <title>Genomic Encyclopedia of Type Strains, Phase III (KMG-III): the genomes of soil and plant-associated and newly described type strains.</title>
        <authorList>
            <person name="Whitman W."/>
        </authorList>
    </citation>
    <scope>NUCLEOTIDE SEQUENCE [LARGE SCALE GENOMIC DNA]</scope>
    <source>
        <strain evidence="4 5">CECT 8234</strain>
    </source>
</reference>
<dbReference type="GO" id="GO:0004190">
    <property type="term" value="F:aspartic-type endopeptidase activity"/>
    <property type="evidence" value="ECO:0007669"/>
    <property type="project" value="UniProtKB-EC"/>
</dbReference>
<evidence type="ECO:0000313" key="4">
    <source>
        <dbReference type="EMBL" id="MBB3154886.1"/>
    </source>
</evidence>
<evidence type="ECO:0000256" key="1">
    <source>
        <dbReference type="ARBA" id="ARBA00005801"/>
    </source>
</evidence>
<dbReference type="InterPro" id="IPR050882">
    <property type="entry name" value="Prepilin_peptidase/N-MTase"/>
</dbReference>
<keyword evidence="4" id="KW-0378">Hydrolase</keyword>
<dbReference type="RefSeq" id="WP_183569051.1">
    <property type="nucleotide sequence ID" value="NZ_CBCSLB010000019.1"/>
</dbReference>
<keyword evidence="5" id="KW-1185">Reference proteome</keyword>
<feature type="transmembrane region" description="Helical" evidence="2">
    <location>
        <begin position="51"/>
        <end position="71"/>
    </location>
</feature>
<dbReference type="PANTHER" id="PTHR30487:SF0">
    <property type="entry name" value="PREPILIN LEADER PEPTIDASE_N-METHYLTRANSFERASE-RELATED"/>
    <property type="match status" value="1"/>
</dbReference>
<dbReference type="Gene3D" id="1.20.120.1220">
    <property type="match status" value="1"/>
</dbReference>